<reference evidence="1 2" key="1">
    <citation type="submission" date="2019-08" db="EMBL/GenBank/DDBJ databases">
        <title>The genome of the soybean aphid Biotype 1, its phylome, world population structure and adaptation to the North American continent.</title>
        <authorList>
            <person name="Giordano R."/>
            <person name="Donthu R.K."/>
            <person name="Hernandez A.G."/>
            <person name="Wright C.L."/>
            <person name="Zimin A.V."/>
        </authorList>
    </citation>
    <scope>NUCLEOTIDE SEQUENCE [LARGE SCALE GENOMIC DNA]</scope>
    <source>
        <tissue evidence="1">Whole aphids</tissue>
    </source>
</reference>
<accession>A0A6G0SVB9</accession>
<gene>
    <name evidence="1" type="ORF">AGLY_017947</name>
</gene>
<keyword evidence="2" id="KW-1185">Reference proteome</keyword>
<evidence type="ECO:0000313" key="1">
    <source>
        <dbReference type="EMBL" id="KAE9521651.1"/>
    </source>
</evidence>
<evidence type="ECO:0000313" key="2">
    <source>
        <dbReference type="Proteomes" id="UP000475862"/>
    </source>
</evidence>
<protein>
    <submittedName>
        <fullName evidence="1">Uncharacterized protein</fullName>
    </submittedName>
</protein>
<proteinExistence type="predicted"/>
<dbReference type="AlphaFoldDB" id="A0A6G0SVB9"/>
<dbReference type="EMBL" id="VYZN01002547">
    <property type="protein sequence ID" value="KAE9521651.1"/>
    <property type="molecule type" value="Genomic_DNA"/>
</dbReference>
<comment type="caution">
    <text evidence="1">The sequence shown here is derived from an EMBL/GenBank/DDBJ whole genome shotgun (WGS) entry which is preliminary data.</text>
</comment>
<name>A0A6G0SVB9_APHGL</name>
<organism evidence="1 2">
    <name type="scientific">Aphis glycines</name>
    <name type="common">Soybean aphid</name>
    <dbReference type="NCBI Taxonomy" id="307491"/>
    <lineage>
        <taxon>Eukaryota</taxon>
        <taxon>Metazoa</taxon>
        <taxon>Ecdysozoa</taxon>
        <taxon>Arthropoda</taxon>
        <taxon>Hexapoda</taxon>
        <taxon>Insecta</taxon>
        <taxon>Pterygota</taxon>
        <taxon>Neoptera</taxon>
        <taxon>Paraneoptera</taxon>
        <taxon>Hemiptera</taxon>
        <taxon>Sternorrhyncha</taxon>
        <taxon>Aphidomorpha</taxon>
        <taxon>Aphidoidea</taxon>
        <taxon>Aphididae</taxon>
        <taxon>Aphidini</taxon>
        <taxon>Aphis</taxon>
        <taxon>Aphis</taxon>
    </lineage>
</organism>
<sequence>MNMDTFEFELIDLQFCNTWKQKFIDLRQLIEEIKINRLQANVNSDLDYVALNKVGFNAKPLADPPKTKNERINILKNMCDTSLCEAANAYIKSLNINYSELYKKLKKFDESGDFSMFFQEKYYLIETDEQYNNDLAALHELIRTPAVPSGPCWSSAPASASTHALRHPHDTVRILCDYIILPDERHVHELSEDDLDSISDFNLDARTFCKEVNTVGGTKYVVDFYNDEELNRLKLMYTHVLNDWL</sequence>
<dbReference type="Proteomes" id="UP000475862">
    <property type="component" value="Unassembled WGS sequence"/>
</dbReference>